<dbReference type="SUPFAM" id="SSF46689">
    <property type="entry name" value="Homeodomain-like"/>
    <property type="match status" value="1"/>
</dbReference>
<evidence type="ECO:0000259" key="5">
    <source>
        <dbReference type="PROSITE" id="PS50977"/>
    </source>
</evidence>
<dbReference type="InterPro" id="IPR009057">
    <property type="entry name" value="Homeodomain-like_sf"/>
</dbReference>
<dbReference type="Pfam" id="PF17932">
    <property type="entry name" value="TetR_C_24"/>
    <property type="match status" value="1"/>
</dbReference>
<keyword evidence="7" id="KW-1185">Reference proteome</keyword>
<dbReference type="PANTHER" id="PTHR30055">
    <property type="entry name" value="HTH-TYPE TRANSCRIPTIONAL REGULATOR RUTR"/>
    <property type="match status" value="1"/>
</dbReference>
<feature type="DNA-binding region" description="H-T-H motif" evidence="4">
    <location>
        <begin position="35"/>
        <end position="54"/>
    </location>
</feature>
<evidence type="ECO:0000313" key="7">
    <source>
        <dbReference type="Proteomes" id="UP000190637"/>
    </source>
</evidence>
<dbReference type="AlphaFoldDB" id="A0A1T4M0E1"/>
<accession>A0A1T4M0E1</accession>
<dbReference type="Gene3D" id="1.10.10.60">
    <property type="entry name" value="Homeodomain-like"/>
    <property type="match status" value="1"/>
</dbReference>
<evidence type="ECO:0000256" key="1">
    <source>
        <dbReference type="ARBA" id="ARBA00023015"/>
    </source>
</evidence>
<keyword evidence="3" id="KW-0804">Transcription</keyword>
<evidence type="ECO:0000313" key="6">
    <source>
        <dbReference type="EMBL" id="SJZ60194.1"/>
    </source>
</evidence>
<dbReference type="EMBL" id="FUWS01000002">
    <property type="protein sequence ID" value="SJZ60194.1"/>
    <property type="molecule type" value="Genomic_DNA"/>
</dbReference>
<reference evidence="6 7" key="1">
    <citation type="submission" date="2017-02" db="EMBL/GenBank/DDBJ databases">
        <authorList>
            <person name="Peterson S.W."/>
        </authorList>
    </citation>
    <scope>NUCLEOTIDE SEQUENCE [LARGE SCALE GENOMIC DNA]</scope>
    <source>
        <strain evidence="6 7">DSM 45154</strain>
    </source>
</reference>
<dbReference type="STRING" id="1122192.SAMN02745673_00885"/>
<dbReference type="PROSITE" id="PS50977">
    <property type="entry name" value="HTH_TETR_2"/>
    <property type="match status" value="1"/>
</dbReference>
<dbReference type="Pfam" id="PF00440">
    <property type="entry name" value="TetR_N"/>
    <property type="match status" value="1"/>
</dbReference>
<evidence type="ECO:0000256" key="4">
    <source>
        <dbReference type="PROSITE-ProRule" id="PRU00335"/>
    </source>
</evidence>
<dbReference type="InterPro" id="IPR036271">
    <property type="entry name" value="Tet_transcr_reg_TetR-rel_C_sf"/>
</dbReference>
<dbReference type="Gene3D" id="1.10.357.10">
    <property type="entry name" value="Tetracycline Repressor, domain 2"/>
    <property type="match status" value="1"/>
</dbReference>
<dbReference type="InterPro" id="IPR050109">
    <property type="entry name" value="HTH-type_TetR-like_transc_reg"/>
</dbReference>
<proteinExistence type="predicted"/>
<feature type="domain" description="HTH tetR-type" evidence="5">
    <location>
        <begin position="12"/>
        <end position="72"/>
    </location>
</feature>
<dbReference type="InterPro" id="IPR041490">
    <property type="entry name" value="KstR2_TetR_C"/>
</dbReference>
<keyword evidence="2 4" id="KW-0238">DNA-binding</keyword>
<gene>
    <name evidence="6" type="ORF">SAMN02745673_00885</name>
</gene>
<dbReference type="Proteomes" id="UP000190637">
    <property type="component" value="Unassembled WGS sequence"/>
</dbReference>
<protein>
    <submittedName>
        <fullName evidence="6">Transcriptional regulator, TetR family</fullName>
    </submittedName>
</protein>
<dbReference type="InterPro" id="IPR001647">
    <property type="entry name" value="HTH_TetR"/>
</dbReference>
<dbReference type="PANTHER" id="PTHR30055:SF234">
    <property type="entry name" value="HTH-TYPE TRANSCRIPTIONAL REGULATOR BETI"/>
    <property type="match status" value="1"/>
</dbReference>
<dbReference type="SUPFAM" id="SSF48498">
    <property type="entry name" value="Tetracyclin repressor-like, C-terminal domain"/>
    <property type="match status" value="1"/>
</dbReference>
<name>A0A1T4M0E1_9ACTN</name>
<organism evidence="6 7">
    <name type="scientific">Marinactinospora thermotolerans DSM 45154</name>
    <dbReference type="NCBI Taxonomy" id="1122192"/>
    <lineage>
        <taxon>Bacteria</taxon>
        <taxon>Bacillati</taxon>
        <taxon>Actinomycetota</taxon>
        <taxon>Actinomycetes</taxon>
        <taxon>Streptosporangiales</taxon>
        <taxon>Nocardiopsidaceae</taxon>
        <taxon>Marinactinospora</taxon>
    </lineage>
</organism>
<keyword evidence="1" id="KW-0805">Transcription regulation</keyword>
<sequence length="203" mass="22599">MIMTADLSPLDSRRTGRALDVATRLFGEHGVSRVDMTVIAREAGIDALTLRRAFPTKVDLVHAIALRTTRALVAGRLVDDSGTPVERLSRLVRAHVRFCWRHRTEEELRRSLTPALRAVYPARHREISDLLRAYREHIDALISAGRAQGLFVPRRPGVSAGTVLEMLDGALNWYDPSDGLSVTQLGDVYVDLIIHHLLGAPRD</sequence>
<evidence type="ECO:0000256" key="2">
    <source>
        <dbReference type="ARBA" id="ARBA00023125"/>
    </source>
</evidence>
<dbReference type="GO" id="GO:0003700">
    <property type="term" value="F:DNA-binding transcription factor activity"/>
    <property type="evidence" value="ECO:0007669"/>
    <property type="project" value="TreeGrafter"/>
</dbReference>
<dbReference type="GO" id="GO:0000976">
    <property type="term" value="F:transcription cis-regulatory region binding"/>
    <property type="evidence" value="ECO:0007669"/>
    <property type="project" value="TreeGrafter"/>
</dbReference>
<evidence type="ECO:0000256" key="3">
    <source>
        <dbReference type="ARBA" id="ARBA00023163"/>
    </source>
</evidence>